<evidence type="ECO:0000256" key="1">
    <source>
        <dbReference type="SAM" id="MobiDB-lite"/>
    </source>
</evidence>
<organism evidence="2 3">
    <name type="scientific">Ficus carica</name>
    <name type="common">Common fig</name>
    <dbReference type="NCBI Taxonomy" id="3494"/>
    <lineage>
        <taxon>Eukaryota</taxon>
        <taxon>Viridiplantae</taxon>
        <taxon>Streptophyta</taxon>
        <taxon>Embryophyta</taxon>
        <taxon>Tracheophyta</taxon>
        <taxon>Spermatophyta</taxon>
        <taxon>Magnoliopsida</taxon>
        <taxon>eudicotyledons</taxon>
        <taxon>Gunneridae</taxon>
        <taxon>Pentapetalae</taxon>
        <taxon>rosids</taxon>
        <taxon>fabids</taxon>
        <taxon>Rosales</taxon>
        <taxon>Moraceae</taxon>
        <taxon>Ficeae</taxon>
        <taxon>Ficus</taxon>
    </lineage>
</organism>
<evidence type="ECO:0000313" key="3">
    <source>
        <dbReference type="Proteomes" id="UP001187192"/>
    </source>
</evidence>
<dbReference type="EMBL" id="BTGU01000060">
    <property type="protein sequence ID" value="GMN55966.1"/>
    <property type="molecule type" value="Genomic_DNA"/>
</dbReference>
<feature type="compositionally biased region" description="Polar residues" evidence="1">
    <location>
        <begin position="229"/>
        <end position="251"/>
    </location>
</feature>
<protein>
    <submittedName>
        <fullName evidence="2">Uncharacterized protein</fullName>
    </submittedName>
</protein>
<feature type="region of interest" description="Disordered" evidence="1">
    <location>
        <begin position="219"/>
        <end position="251"/>
    </location>
</feature>
<dbReference type="AlphaFoldDB" id="A0AA88AYH4"/>
<keyword evidence="3" id="KW-1185">Reference proteome</keyword>
<reference evidence="2" key="1">
    <citation type="submission" date="2023-07" db="EMBL/GenBank/DDBJ databases">
        <title>draft genome sequence of fig (Ficus carica).</title>
        <authorList>
            <person name="Takahashi T."/>
            <person name="Nishimura K."/>
        </authorList>
    </citation>
    <scope>NUCLEOTIDE SEQUENCE</scope>
</reference>
<sequence length="318" mass="35412">MASGECRVFSARSLRWRGSEGAPAQATAARLRESRRWVGRLEGLGGRVEDEWEKLGDLLDLVRRLFAVQSSVDGTPATIRGAGRSHSHRSEETSRAFVSTIFISELVSAKMRGRSYGYSPSPPRGYSSRRRRSPSPRARYGSRGTSLLVRNLRNDCSIPPTNSQRARCPLWQMSPYSSLLATTIGRLLGRVRPNDLRGPFGQFGPLKDIYLPRDYHTGGRSYDHRRSPIQYSRSPRYTQTYSRSPDYSSPSLRQRRYSEYSQFLLGTGETGRDLIQGHLIIQGAKAEALAGVAVAVAVRASITPIDCPIQDLCFGVTI</sequence>
<accession>A0AA88AYH4</accession>
<name>A0AA88AYH4_FICCA</name>
<evidence type="ECO:0000313" key="2">
    <source>
        <dbReference type="EMBL" id="GMN55966.1"/>
    </source>
</evidence>
<feature type="region of interest" description="Disordered" evidence="1">
    <location>
        <begin position="113"/>
        <end position="143"/>
    </location>
</feature>
<comment type="caution">
    <text evidence="2">The sequence shown here is derived from an EMBL/GenBank/DDBJ whole genome shotgun (WGS) entry which is preliminary data.</text>
</comment>
<proteinExistence type="predicted"/>
<gene>
    <name evidence="2" type="ORF">TIFTF001_025083</name>
</gene>
<dbReference type="Proteomes" id="UP001187192">
    <property type="component" value="Unassembled WGS sequence"/>
</dbReference>